<feature type="domain" description="Glycoside hydrolase 131 catalytic N-terminal" evidence="1">
    <location>
        <begin position="4"/>
        <end position="256"/>
    </location>
</feature>
<dbReference type="InterPro" id="IPR041524">
    <property type="entry name" value="GH131_N"/>
</dbReference>
<dbReference type="OrthoDB" id="5283326at2759"/>
<feature type="non-terminal residue" evidence="2">
    <location>
        <position position="261"/>
    </location>
</feature>
<organism evidence="2 3">
    <name type="scientific">Tothia fuscella</name>
    <dbReference type="NCBI Taxonomy" id="1048955"/>
    <lineage>
        <taxon>Eukaryota</taxon>
        <taxon>Fungi</taxon>
        <taxon>Dikarya</taxon>
        <taxon>Ascomycota</taxon>
        <taxon>Pezizomycotina</taxon>
        <taxon>Dothideomycetes</taxon>
        <taxon>Pleosporomycetidae</taxon>
        <taxon>Venturiales</taxon>
        <taxon>Cylindrosympodiaceae</taxon>
        <taxon>Tothia</taxon>
    </lineage>
</organism>
<dbReference type="PANTHER" id="PTHR34612:SF4">
    <property type="entry name" value="GLYCOSIDE HYDROLASE 131 CATALYTIC N-TERMINAL DOMAIN-CONTAINING PROTEIN"/>
    <property type="match status" value="1"/>
</dbReference>
<proteinExistence type="predicted"/>
<evidence type="ECO:0000313" key="2">
    <source>
        <dbReference type="EMBL" id="KAF2424474.1"/>
    </source>
</evidence>
<name>A0A9P4NJZ6_9PEZI</name>
<gene>
    <name evidence="2" type="ORF">EJ08DRAFT_575525</name>
</gene>
<feature type="non-terminal residue" evidence="2">
    <location>
        <position position="1"/>
    </location>
</feature>
<keyword evidence="3" id="KW-1185">Reference proteome</keyword>
<dbReference type="AlphaFoldDB" id="A0A9P4NJZ6"/>
<dbReference type="Gene3D" id="2.60.120.1160">
    <property type="match status" value="1"/>
</dbReference>
<reference evidence="2" key="1">
    <citation type="journal article" date="2020" name="Stud. Mycol.">
        <title>101 Dothideomycetes genomes: a test case for predicting lifestyles and emergence of pathogens.</title>
        <authorList>
            <person name="Haridas S."/>
            <person name="Albert R."/>
            <person name="Binder M."/>
            <person name="Bloem J."/>
            <person name="Labutti K."/>
            <person name="Salamov A."/>
            <person name="Andreopoulos B."/>
            <person name="Baker S."/>
            <person name="Barry K."/>
            <person name="Bills G."/>
            <person name="Bluhm B."/>
            <person name="Cannon C."/>
            <person name="Castanera R."/>
            <person name="Culley D."/>
            <person name="Daum C."/>
            <person name="Ezra D."/>
            <person name="Gonzalez J."/>
            <person name="Henrissat B."/>
            <person name="Kuo A."/>
            <person name="Liang C."/>
            <person name="Lipzen A."/>
            <person name="Lutzoni F."/>
            <person name="Magnuson J."/>
            <person name="Mondo S."/>
            <person name="Nolan M."/>
            <person name="Ohm R."/>
            <person name="Pangilinan J."/>
            <person name="Park H.-J."/>
            <person name="Ramirez L."/>
            <person name="Alfaro M."/>
            <person name="Sun H."/>
            <person name="Tritt A."/>
            <person name="Yoshinaga Y."/>
            <person name="Zwiers L.-H."/>
            <person name="Turgeon B."/>
            <person name="Goodwin S."/>
            <person name="Spatafora J."/>
            <person name="Crous P."/>
            <person name="Grigoriev I."/>
        </authorList>
    </citation>
    <scope>NUCLEOTIDE SEQUENCE</scope>
    <source>
        <strain evidence="2">CBS 130266</strain>
    </source>
</reference>
<dbReference type="Pfam" id="PF18271">
    <property type="entry name" value="GH131_N"/>
    <property type="match status" value="1"/>
</dbReference>
<accession>A0A9P4NJZ6</accession>
<evidence type="ECO:0000313" key="3">
    <source>
        <dbReference type="Proteomes" id="UP000800235"/>
    </source>
</evidence>
<protein>
    <recommendedName>
        <fullName evidence="1">Glycoside hydrolase 131 catalytic N-terminal domain-containing protein</fullName>
    </recommendedName>
</protein>
<comment type="caution">
    <text evidence="2">The sequence shown here is derived from an EMBL/GenBank/DDBJ whole genome shotgun (WGS) entry which is preliminary data.</text>
</comment>
<dbReference type="Proteomes" id="UP000800235">
    <property type="component" value="Unassembled WGS sequence"/>
</dbReference>
<evidence type="ECO:0000259" key="1">
    <source>
        <dbReference type="Pfam" id="PF18271"/>
    </source>
</evidence>
<sequence>KCPIIHDGRIPLSTTLSTFDTKSSPFSPDNVRGPTPWSQTLAFPAVTPSHFDAPTSKPIQITINEKSIFTPGTSAPQNGFRRAGLVLKNNNGNDGSNTGTVTFHWSVKIVGNKALNYTHEYLNVWHETNDYNANQFSFQTGKLIGRENEGEGSDWKITDRAGKVVWRGKRSDEWQNFGVGLDYGKNTMLVYHSTGDAALTAVTKALPNNNAGGGQLQIGILKKPTGGKDVVHEGFQSAKFEEALVYGGIFIEDSKNACVSL</sequence>
<dbReference type="PANTHER" id="PTHR34612">
    <property type="entry name" value="GH131_N DOMAIN-CONTAINING PROTEIN"/>
    <property type="match status" value="1"/>
</dbReference>
<dbReference type="EMBL" id="MU007074">
    <property type="protein sequence ID" value="KAF2424474.1"/>
    <property type="molecule type" value="Genomic_DNA"/>
</dbReference>